<feature type="domain" description="Large ribosomal subunit protein uL11 N-terminal" evidence="9">
    <location>
        <begin position="26"/>
        <end position="84"/>
    </location>
</feature>
<dbReference type="EMBL" id="JBAMIC010000008">
    <property type="protein sequence ID" value="KAK7104358.1"/>
    <property type="molecule type" value="Genomic_DNA"/>
</dbReference>
<proteinExistence type="inferred from homology"/>
<evidence type="ECO:0000256" key="1">
    <source>
        <dbReference type="ARBA" id="ARBA00010537"/>
    </source>
</evidence>
<dbReference type="GO" id="GO:0006412">
    <property type="term" value="P:translation"/>
    <property type="evidence" value="ECO:0007669"/>
    <property type="project" value="InterPro"/>
</dbReference>
<comment type="similarity">
    <text evidence="1 7">Belongs to the universal ribosomal protein uL11 family.</text>
</comment>
<dbReference type="InterPro" id="IPR020784">
    <property type="entry name" value="Ribosomal_uL11_N"/>
</dbReference>
<dbReference type="PANTHER" id="PTHR11661">
    <property type="entry name" value="60S RIBOSOMAL PROTEIN L12"/>
    <property type="match status" value="1"/>
</dbReference>
<dbReference type="Pfam" id="PF03946">
    <property type="entry name" value="Ribosomal_L11_N"/>
    <property type="match status" value="1"/>
</dbReference>
<reference evidence="11 13" key="1">
    <citation type="submission" date="2024-02" db="EMBL/GenBank/DDBJ databases">
        <title>Chromosome-scale genome assembly of the rough periwinkle Littorina saxatilis.</title>
        <authorList>
            <person name="De Jode A."/>
            <person name="Faria R."/>
            <person name="Formenti G."/>
            <person name="Sims Y."/>
            <person name="Smith T.P."/>
            <person name="Tracey A."/>
            <person name="Wood J.M.D."/>
            <person name="Zagrodzka Z.B."/>
            <person name="Johannesson K."/>
            <person name="Butlin R.K."/>
            <person name="Leder E.H."/>
        </authorList>
    </citation>
    <scope>NUCLEOTIDE SEQUENCE [LARGE SCALE GENOMIC DNA]</scope>
    <source>
        <strain evidence="11">Snail1</strain>
        <tissue evidence="11">Muscle</tissue>
    </source>
</reference>
<dbReference type="InterPro" id="IPR000911">
    <property type="entry name" value="Ribosomal_uL11"/>
</dbReference>
<dbReference type="AlphaFoldDB" id="A0AAN9BE20"/>
<dbReference type="InterPro" id="IPR036796">
    <property type="entry name" value="Ribosomal_uL11_N_sf"/>
</dbReference>
<accession>A0AAN9BE20</accession>
<dbReference type="NCBIfam" id="TIGR01632">
    <property type="entry name" value="L11_bact"/>
    <property type="match status" value="1"/>
</dbReference>
<dbReference type="FunFam" id="1.10.10.250:FF:000003">
    <property type="entry name" value="Mitochondrial ribosomal protein L11"/>
    <property type="match status" value="1"/>
</dbReference>
<dbReference type="InterPro" id="IPR036769">
    <property type="entry name" value="Ribosomal_uL11_C_sf"/>
</dbReference>
<organism evidence="11 13">
    <name type="scientific">Littorina saxatilis</name>
    <dbReference type="NCBI Taxonomy" id="31220"/>
    <lineage>
        <taxon>Eukaryota</taxon>
        <taxon>Metazoa</taxon>
        <taxon>Spiralia</taxon>
        <taxon>Lophotrochozoa</taxon>
        <taxon>Mollusca</taxon>
        <taxon>Gastropoda</taxon>
        <taxon>Caenogastropoda</taxon>
        <taxon>Littorinimorpha</taxon>
        <taxon>Littorinoidea</taxon>
        <taxon>Littorinidae</taxon>
        <taxon>Littorina</taxon>
    </lineage>
</organism>
<dbReference type="EMBL" id="JBAMIC010000008">
    <property type="protein sequence ID" value="KAK7104484.1"/>
    <property type="molecule type" value="Genomic_DNA"/>
</dbReference>
<dbReference type="SUPFAM" id="SSF46906">
    <property type="entry name" value="Ribosomal protein L11, C-terminal domain"/>
    <property type="match status" value="1"/>
</dbReference>
<evidence type="ECO:0000259" key="8">
    <source>
        <dbReference type="Pfam" id="PF00298"/>
    </source>
</evidence>
<keyword evidence="13" id="KW-1185">Reference proteome</keyword>
<dbReference type="GO" id="GO:0005762">
    <property type="term" value="C:mitochondrial large ribosomal subunit"/>
    <property type="evidence" value="ECO:0007669"/>
    <property type="project" value="TreeGrafter"/>
</dbReference>
<keyword evidence="2 7" id="KW-0689">Ribosomal protein</keyword>
<evidence type="ECO:0000313" key="10">
    <source>
        <dbReference type="EMBL" id="KAK7104358.1"/>
    </source>
</evidence>
<dbReference type="InterPro" id="IPR020783">
    <property type="entry name" value="Ribosomal_uL11_C"/>
</dbReference>
<dbReference type="InterPro" id="IPR006519">
    <property type="entry name" value="Ribosomal_uL11_bac-typ"/>
</dbReference>
<evidence type="ECO:0000313" key="12">
    <source>
        <dbReference type="EMBL" id="KAK7104484.1"/>
    </source>
</evidence>
<dbReference type="HAMAP" id="MF_00736">
    <property type="entry name" value="Ribosomal_uL11"/>
    <property type="match status" value="1"/>
</dbReference>
<comment type="caution">
    <text evidence="11">The sequence shown here is derived from an EMBL/GenBank/DDBJ whole genome shotgun (WGS) entry which is preliminary data.</text>
</comment>
<evidence type="ECO:0000256" key="5">
    <source>
        <dbReference type="ARBA" id="ARBA00040104"/>
    </source>
</evidence>
<evidence type="ECO:0000256" key="2">
    <source>
        <dbReference type="ARBA" id="ARBA00022980"/>
    </source>
</evidence>
<protein>
    <recommendedName>
        <fullName evidence="5">Large ribosomal subunit protein uL11m</fullName>
    </recommendedName>
    <alternativeName>
        <fullName evidence="6">39S ribosomal protein L11, mitochondrial</fullName>
    </alternativeName>
</protein>
<dbReference type="SMART" id="SM00649">
    <property type="entry name" value="RL11"/>
    <property type="match status" value="1"/>
</dbReference>
<feature type="domain" description="Large ribosomal subunit protein uL11 C-terminal" evidence="8">
    <location>
        <begin position="90"/>
        <end position="159"/>
    </location>
</feature>
<evidence type="ECO:0000256" key="4">
    <source>
        <dbReference type="ARBA" id="ARBA00038782"/>
    </source>
</evidence>
<gene>
    <name evidence="10" type="ORF">V1264_019091</name>
    <name evidence="11" type="ORF">V1264_019121</name>
    <name evidence="12" type="ORF">V1264_019193</name>
</gene>
<dbReference type="CDD" id="cd00349">
    <property type="entry name" value="Ribosomal_L11"/>
    <property type="match status" value="1"/>
</dbReference>
<dbReference type="Pfam" id="PF00298">
    <property type="entry name" value="Ribosomal_L11"/>
    <property type="match status" value="1"/>
</dbReference>
<dbReference type="Proteomes" id="UP001374579">
    <property type="component" value="Unassembled WGS sequence"/>
</dbReference>
<dbReference type="GO" id="GO:0070180">
    <property type="term" value="F:large ribosomal subunit rRNA binding"/>
    <property type="evidence" value="ECO:0007669"/>
    <property type="project" value="TreeGrafter"/>
</dbReference>
<dbReference type="Gene3D" id="3.30.1550.10">
    <property type="entry name" value="Ribosomal protein L11/L12, N-terminal domain"/>
    <property type="match status" value="1"/>
</dbReference>
<dbReference type="GO" id="GO:0003735">
    <property type="term" value="F:structural constituent of ribosome"/>
    <property type="evidence" value="ECO:0007669"/>
    <property type="project" value="InterPro"/>
</dbReference>
<dbReference type="PANTHER" id="PTHR11661:SF1">
    <property type="entry name" value="LARGE RIBOSOMAL SUBUNIT PROTEIN UL11M"/>
    <property type="match status" value="1"/>
</dbReference>
<evidence type="ECO:0000256" key="3">
    <source>
        <dbReference type="ARBA" id="ARBA00023274"/>
    </source>
</evidence>
<evidence type="ECO:0000256" key="7">
    <source>
        <dbReference type="RuleBase" id="RU003978"/>
    </source>
</evidence>
<dbReference type="EMBL" id="JBAMIC010000008">
    <property type="protein sequence ID" value="KAK7104396.1"/>
    <property type="molecule type" value="Genomic_DNA"/>
</dbReference>
<keyword evidence="3 7" id="KW-0687">Ribonucleoprotein</keyword>
<evidence type="ECO:0000256" key="6">
    <source>
        <dbReference type="ARBA" id="ARBA00041455"/>
    </source>
</evidence>
<comment type="subunit">
    <text evidence="4">Component of the mitochondrial ribosome large subunit (39S) which comprises a 16S rRNA and about 50 distinct proteins.</text>
</comment>
<dbReference type="Gene3D" id="1.10.10.250">
    <property type="entry name" value="Ribosomal protein L11, C-terminal domain"/>
    <property type="match status" value="1"/>
</dbReference>
<dbReference type="SUPFAM" id="SSF54747">
    <property type="entry name" value="Ribosomal L11/L12e N-terminal domain"/>
    <property type="match status" value="1"/>
</dbReference>
<evidence type="ECO:0000313" key="13">
    <source>
        <dbReference type="Proteomes" id="UP001374579"/>
    </source>
</evidence>
<evidence type="ECO:0000259" key="9">
    <source>
        <dbReference type="Pfam" id="PF03946"/>
    </source>
</evidence>
<name>A0AAN9BE20_9CAEN</name>
<evidence type="ECO:0000313" key="11">
    <source>
        <dbReference type="EMBL" id="KAK7104396.1"/>
    </source>
</evidence>
<sequence>MAARGARRGARVVKKAIEKVSHPPHMKVTIPAGQAAAAPPLGPQLGQRQIQIAAFCKEFNEKTGTIRPGIPLPTSIKVNPDRSFDMHINNPPVTYFLKQAAGVKKGAMKPGQEISGRVSLKHVYEIAQIKSQDPAFENISLQEVCKRVIGVAHTCGIEVVPHLEGETYGQFLVERKEIMEQQEKELEEARQAKMLRL</sequence>